<sequence>MLATENYLGLIHDKDDQNTQDMQQKRESIVGLAEHAPLPDILDHLQQFSELESD</sequence>
<name>A0A6B9V9E8_ARAHY</name>
<dbReference type="Proteomes" id="UP000464620">
    <property type="component" value="Chromosome B09"/>
</dbReference>
<organism evidence="2 3">
    <name type="scientific">Arachis hypogaea</name>
    <name type="common">Peanut</name>
    <dbReference type="NCBI Taxonomy" id="3818"/>
    <lineage>
        <taxon>Eukaryota</taxon>
        <taxon>Viridiplantae</taxon>
        <taxon>Streptophyta</taxon>
        <taxon>Embryophyta</taxon>
        <taxon>Tracheophyta</taxon>
        <taxon>Spermatophyta</taxon>
        <taxon>Magnoliopsida</taxon>
        <taxon>eudicotyledons</taxon>
        <taxon>Gunneridae</taxon>
        <taxon>Pentapetalae</taxon>
        <taxon>rosids</taxon>
        <taxon>fabids</taxon>
        <taxon>Fabales</taxon>
        <taxon>Fabaceae</taxon>
        <taxon>Papilionoideae</taxon>
        <taxon>50 kb inversion clade</taxon>
        <taxon>dalbergioids sensu lato</taxon>
        <taxon>Dalbergieae</taxon>
        <taxon>Pterocarpus clade</taxon>
        <taxon>Arachis</taxon>
    </lineage>
</organism>
<feature type="compositionally biased region" description="Basic and acidic residues" evidence="1">
    <location>
        <begin position="11"/>
        <end position="27"/>
    </location>
</feature>
<protein>
    <submittedName>
        <fullName evidence="2">Uncharacterized protein</fullName>
    </submittedName>
</protein>
<accession>A0A6B9V9E8</accession>
<gene>
    <name evidence="2" type="ORF">DS421_19g652680</name>
</gene>
<reference evidence="2 3" key="1">
    <citation type="submission" date="2020-01" db="EMBL/GenBank/DDBJ databases">
        <title>Genome sequence of Arachis hypogaea, cultivar Shitouqi.</title>
        <authorList>
            <person name="Zhuang W."/>
            <person name="Chen H."/>
            <person name="Varshney R."/>
            <person name="Wang D."/>
            <person name="Ming R."/>
        </authorList>
    </citation>
    <scope>NUCLEOTIDE SEQUENCE [LARGE SCALE GENOMIC DNA]</scope>
    <source>
        <tissue evidence="2">Young leaf</tissue>
    </source>
</reference>
<feature type="region of interest" description="Disordered" evidence="1">
    <location>
        <begin position="1"/>
        <end position="27"/>
    </location>
</feature>
<dbReference type="EMBL" id="CP031001">
    <property type="protein sequence ID" value="QHN77434.1"/>
    <property type="molecule type" value="Genomic_DNA"/>
</dbReference>
<evidence type="ECO:0000256" key="1">
    <source>
        <dbReference type="SAM" id="MobiDB-lite"/>
    </source>
</evidence>
<proteinExistence type="predicted"/>
<evidence type="ECO:0000313" key="3">
    <source>
        <dbReference type="Proteomes" id="UP000464620"/>
    </source>
</evidence>
<evidence type="ECO:0000313" key="2">
    <source>
        <dbReference type="EMBL" id="QHN77434.1"/>
    </source>
</evidence>
<dbReference type="AlphaFoldDB" id="A0A6B9V9E8"/>